<protein>
    <submittedName>
        <fullName evidence="1">Uncharacterized protein</fullName>
    </submittedName>
</protein>
<keyword evidence="2" id="KW-1185">Reference proteome</keyword>
<evidence type="ECO:0000313" key="2">
    <source>
        <dbReference type="Proteomes" id="UP000215914"/>
    </source>
</evidence>
<dbReference type="InParanoid" id="A0A251T1M2"/>
<name>A0A251T1M2_HELAN</name>
<proteinExistence type="predicted"/>
<organism evidence="1 2">
    <name type="scientific">Helianthus annuus</name>
    <name type="common">Common sunflower</name>
    <dbReference type="NCBI Taxonomy" id="4232"/>
    <lineage>
        <taxon>Eukaryota</taxon>
        <taxon>Viridiplantae</taxon>
        <taxon>Streptophyta</taxon>
        <taxon>Embryophyta</taxon>
        <taxon>Tracheophyta</taxon>
        <taxon>Spermatophyta</taxon>
        <taxon>Magnoliopsida</taxon>
        <taxon>eudicotyledons</taxon>
        <taxon>Gunneridae</taxon>
        <taxon>Pentapetalae</taxon>
        <taxon>asterids</taxon>
        <taxon>campanulids</taxon>
        <taxon>Asterales</taxon>
        <taxon>Asteraceae</taxon>
        <taxon>Asteroideae</taxon>
        <taxon>Heliantheae alliance</taxon>
        <taxon>Heliantheae</taxon>
        <taxon>Helianthus</taxon>
    </lineage>
</organism>
<dbReference type="Proteomes" id="UP000215914">
    <property type="component" value="Chromosome 12"/>
</dbReference>
<gene>
    <name evidence="1" type="ORF">HannXRQ_Chr12g0368651</name>
</gene>
<sequence>MLLERIHDMLCVTRLCDFVIILNVACYNPLGPYGWTRDHEKTHVGVSAHIPCTYIYTHITSRVLVLQNLAIKNTHTHQTLSLSLSIGTQGSRLSQVLKFLVIGSSLVHTL</sequence>
<reference evidence="2" key="1">
    <citation type="journal article" date="2017" name="Nature">
        <title>The sunflower genome provides insights into oil metabolism, flowering and Asterid evolution.</title>
        <authorList>
            <person name="Badouin H."/>
            <person name="Gouzy J."/>
            <person name="Grassa C.J."/>
            <person name="Murat F."/>
            <person name="Staton S.E."/>
            <person name="Cottret L."/>
            <person name="Lelandais-Briere C."/>
            <person name="Owens G.L."/>
            <person name="Carrere S."/>
            <person name="Mayjonade B."/>
            <person name="Legrand L."/>
            <person name="Gill N."/>
            <person name="Kane N.C."/>
            <person name="Bowers J.E."/>
            <person name="Hubner S."/>
            <person name="Bellec A."/>
            <person name="Berard A."/>
            <person name="Berges H."/>
            <person name="Blanchet N."/>
            <person name="Boniface M.C."/>
            <person name="Brunel D."/>
            <person name="Catrice O."/>
            <person name="Chaidir N."/>
            <person name="Claudel C."/>
            <person name="Donnadieu C."/>
            <person name="Faraut T."/>
            <person name="Fievet G."/>
            <person name="Helmstetter N."/>
            <person name="King M."/>
            <person name="Knapp S.J."/>
            <person name="Lai Z."/>
            <person name="Le Paslier M.C."/>
            <person name="Lippi Y."/>
            <person name="Lorenzon L."/>
            <person name="Mandel J.R."/>
            <person name="Marage G."/>
            <person name="Marchand G."/>
            <person name="Marquand E."/>
            <person name="Bret-Mestries E."/>
            <person name="Morien E."/>
            <person name="Nambeesan S."/>
            <person name="Nguyen T."/>
            <person name="Pegot-Espagnet P."/>
            <person name="Pouilly N."/>
            <person name="Raftis F."/>
            <person name="Sallet E."/>
            <person name="Schiex T."/>
            <person name="Thomas J."/>
            <person name="Vandecasteele C."/>
            <person name="Vares D."/>
            <person name="Vear F."/>
            <person name="Vautrin S."/>
            <person name="Crespi M."/>
            <person name="Mangin B."/>
            <person name="Burke J.M."/>
            <person name="Salse J."/>
            <person name="Munos S."/>
            <person name="Vincourt P."/>
            <person name="Rieseberg L.H."/>
            <person name="Langlade N.B."/>
        </authorList>
    </citation>
    <scope>NUCLEOTIDE SEQUENCE [LARGE SCALE GENOMIC DNA]</scope>
    <source>
        <strain evidence="2">cv. SF193</strain>
    </source>
</reference>
<dbReference type="AlphaFoldDB" id="A0A251T1M2"/>
<evidence type="ECO:0000313" key="1">
    <source>
        <dbReference type="EMBL" id="OTG05000.1"/>
    </source>
</evidence>
<accession>A0A251T1M2</accession>
<dbReference type="EMBL" id="CM007901">
    <property type="protein sequence ID" value="OTG05000.1"/>
    <property type="molecule type" value="Genomic_DNA"/>
</dbReference>